<dbReference type="EMBL" id="VITH01000026">
    <property type="protein sequence ID" value="TWA73978.1"/>
    <property type="molecule type" value="Genomic_DNA"/>
</dbReference>
<comment type="caution">
    <text evidence="1">The sequence shown here is derived from an EMBL/GenBank/DDBJ whole genome shotgun (WGS) entry which is preliminary data.</text>
</comment>
<gene>
    <name evidence="1" type="ORF">FBZ83_12645</name>
</gene>
<name>A0A560BMY4_AZOBR</name>
<evidence type="ECO:0000313" key="2">
    <source>
        <dbReference type="Proteomes" id="UP000318529"/>
    </source>
</evidence>
<protein>
    <recommendedName>
        <fullName evidence="3">DNA-binding protein</fullName>
    </recommendedName>
</protein>
<accession>A0A560BMY4</accession>
<dbReference type="AlphaFoldDB" id="A0A560BMY4"/>
<sequence>MSAKRADLSGLPFWPRCLSRDQAAAYVGVSPGKFAEEVGAGIWPAGEPRGGRVLWDRNLLDIAQDKRSGIVASSHAPAEDPWA</sequence>
<evidence type="ECO:0008006" key="3">
    <source>
        <dbReference type="Google" id="ProtNLM"/>
    </source>
</evidence>
<dbReference type="Proteomes" id="UP000318529">
    <property type="component" value="Unassembled WGS sequence"/>
</dbReference>
<proteinExistence type="predicted"/>
<evidence type="ECO:0000313" key="1">
    <source>
        <dbReference type="EMBL" id="TWA73978.1"/>
    </source>
</evidence>
<reference evidence="1 2" key="1">
    <citation type="submission" date="2019-06" db="EMBL/GenBank/DDBJ databases">
        <title>Genomic Encyclopedia of Type Strains, Phase IV (KMG-V): Genome sequencing to study the core and pangenomes of soil and plant-associated prokaryotes.</title>
        <authorList>
            <person name="Whitman W."/>
        </authorList>
    </citation>
    <scope>NUCLEOTIDE SEQUENCE [LARGE SCALE GENOMIC DNA]</scope>
    <source>
        <strain evidence="1 2">BR 11650</strain>
    </source>
</reference>
<organism evidence="1 2">
    <name type="scientific">Azospirillum brasilense</name>
    <dbReference type="NCBI Taxonomy" id="192"/>
    <lineage>
        <taxon>Bacteria</taxon>
        <taxon>Pseudomonadati</taxon>
        <taxon>Pseudomonadota</taxon>
        <taxon>Alphaproteobacteria</taxon>
        <taxon>Rhodospirillales</taxon>
        <taxon>Azospirillaceae</taxon>
        <taxon>Azospirillum</taxon>
    </lineage>
</organism>